<feature type="domain" description="PA14" evidence="3">
    <location>
        <begin position="275"/>
        <end position="370"/>
    </location>
</feature>
<keyword evidence="1 2" id="KW-0732">Signal</keyword>
<evidence type="ECO:0000313" key="5">
    <source>
        <dbReference type="Proteomes" id="UP000298787"/>
    </source>
</evidence>
<dbReference type="InterPro" id="IPR037524">
    <property type="entry name" value="PA14/GLEYA"/>
</dbReference>
<dbReference type="PROSITE" id="PS51820">
    <property type="entry name" value="PA14"/>
    <property type="match status" value="1"/>
</dbReference>
<reference evidence="4 5" key="1">
    <citation type="submission" date="2019-01" db="EMBL/GenBank/DDBJ databases">
        <title>Genome Assembly of Collichthys lucidus.</title>
        <authorList>
            <person name="Cai M."/>
            <person name="Xiao S."/>
        </authorList>
    </citation>
    <scope>NUCLEOTIDE SEQUENCE [LARGE SCALE GENOMIC DNA]</scope>
    <source>
        <strain evidence="4">JT15FE1705JMU</strain>
        <tissue evidence="4">Muscle</tissue>
    </source>
</reference>
<dbReference type="Gene3D" id="2.60.40.10">
    <property type="entry name" value="Immunoglobulins"/>
    <property type="match status" value="2"/>
</dbReference>
<feature type="chain" id="PRO_5020775274" evidence="2">
    <location>
        <begin position="23"/>
        <end position="370"/>
    </location>
</feature>
<dbReference type="PANTHER" id="PTHR46769:SF2">
    <property type="entry name" value="FIBROCYSTIN-L ISOFORM 2 PRECURSOR-RELATED"/>
    <property type="match status" value="1"/>
</dbReference>
<dbReference type="PANTHER" id="PTHR46769">
    <property type="entry name" value="POLYCYSTIC KIDNEY AND HEPATIC DISEASE 1 (AUTOSOMAL RECESSIVE)-LIKE 1"/>
    <property type="match status" value="1"/>
</dbReference>
<dbReference type="Proteomes" id="UP000298787">
    <property type="component" value="Chromosome 20"/>
</dbReference>
<dbReference type="GO" id="GO:0007399">
    <property type="term" value="P:nervous system development"/>
    <property type="evidence" value="ECO:0007669"/>
    <property type="project" value="UniProtKB-ARBA"/>
</dbReference>
<evidence type="ECO:0000313" key="4">
    <source>
        <dbReference type="EMBL" id="TKS89143.1"/>
    </source>
</evidence>
<evidence type="ECO:0000259" key="3">
    <source>
        <dbReference type="PROSITE" id="PS51820"/>
    </source>
</evidence>
<dbReference type="STRING" id="240159.A0A4U5VL35"/>
<name>A0A4U5VL35_COLLU</name>
<gene>
    <name evidence="4" type="ORF">D9C73_022426</name>
</gene>
<dbReference type="InterPro" id="IPR052387">
    <property type="entry name" value="Fibrocystin"/>
</dbReference>
<dbReference type="FunFam" id="2.60.40.10:FF:000857">
    <property type="entry name" value="PKHD1 like 1"/>
    <property type="match status" value="1"/>
</dbReference>
<proteinExistence type="predicted"/>
<dbReference type="SUPFAM" id="SSF81296">
    <property type="entry name" value="E set domains"/>
    <property type="match status" value="3"/>
</dbReference>
<dbReference type="EMBL" id="CM014097">
    <property type="protein sequence ID" value="TKS89143.1"/>
    <property type="molecule type" value="Genomic_DNA"/>
</dbReference>
<organism evidence="4 5">
    <name type="scientific">Collichthys lucidus</name>
    <name type="common">Big head croaker</name>
    <name type="synonym">Sciaena lucida</name>
    <dbReference type="NCBI Taxonomy" id="240159"/>
    <lineage>
        <taxon>Eukaryota</taxon>
        <taxon>Metazoa</taxon>
        <taxon>Chordata</taxon>
        <taxon>Craniata</taxon>
        <taxon>Vertebrata</taxon>
        <taxon>Euteleostomi</taxon>
        <taxon>Actinopterygii</taxon>
        <taxon>Neopterygii</taxon>
        <taxon>Teleostei</taxon>
        <taxon>Neoteleostei</taxon>
        <taxon>Acanthomorphata</taxon>
        <taxon>Eupercaria</taxon>
        <taxon>Sciaenidae</taxon>
        <taxon>Collichthys</taxon>
    </lineage>
</organism>
<dbReference type="CDD" id="cd00102">
    <property type="entry name" value="IPT"/>
    <property type="match status" value="1"/>
</dbReference>
<feature type="signal peptide" evidence="2">
    <location>
        <begin position="1"/>
        <end position="22"/>
    </location>
</feature>
<dbReference type="AlphaFoldDB" id="A0A4U5VL35"/>
<dbReference type="SMART" id="SM00429">
    <property type="entry name" value="IPT"/>
    <property type="match status" value="1"/>
</dbReference>
<dbReference type="InterPro" id="IPR013783">
    <property type="entry name" value="Ig-like_fold"/>
</dbReference>
<evidence type="ECO:0000256" key="1">
    <source>
        <dbReference type="ARBA" id="ARBA00022729"/>
    </source>
</evidence>
<dbReference type="InterPro" id="IPR014756">
    <property type="entry name" value="Ig_E-set"/>
</dbReference>
<protein>
    <submittedName>
        <fullName evidence="4">Fibrocystin-L Polycystic kidney and hepatic disease 1-like protein 1</fullName>
    </submittedName>
</protein>
<dbReference type="Pfam" id="PF01833">
    <property type="entry name" value="TIG"/>
    <property type="match status" value="2"/>
</dbReference>
<dbReference type="FunFam" id="2.60.40.10:FF:001292">
    <property type="entry name" value="PKHD1 like 1"/>
    <property type="match status" value="1"/>
</dbReference>
<dbReference type="CDD" id="cd00603">
    <property type="entry name" value="IPT_PCSR"/>
    <property type="match status" value="1"/>
</dbReference>
<sequence>MELKLKPAALLLLLALWCCCSAQRIDYVSPHRGSYNGATRLTIVGDGFAQENQFQLNPADDTFGNRVTLVSDTLSVPCDVERDSTHGKQVMCYTRAMPKDQYVVHVSVDGVPIPDSSICGGNPKHYQCSFYTVPYRTPSIVSLDPVSGPPGTLVTARGWIFTDVYGSNTAVSSNGLDVRFLRSLPDKKLYRVTTIPDKLSMFQTFAEVTGVSPSNGSVMGGTLLTIQGRFFDQTDRPARVLVGGRPCEIQSVSDESITCRTARQDVDMKNMTVYPGGRGLKIELWNMTKPRHLIDIYNYDENTTGYWTNWIDSLPYAFPDIDYFSGRSKGFFVPPTSSNYTIYLNCDDRCDLYLSNSSRPEDKARTESLL</sequence>
<accession>A0A4U5VL35</accession>
<evidence type="ECO:0000256" key="2">
    <source>
        <dbReference type="SAM" id="SignalP"/>
    </source>
</evidence>
<keyword evidence="5" id="KW-1185">Reference proteome</keyword>
<dbReference type="InterPro" id="IPR002909">
    <property type="entry name" value="IPT_dom"/>
</dbReference>